<reference evidence="1 2" key="1">
    <citation type="submission" date="2018-03" db="EMBL/GenBank/DDBJ databases">
        <title>Genomic Encyclopedia of Type Strains, Phase III (KMG-III): the genomes of soil and plant-associated and newly described type strains.</title>
        <authorList>
            <person name="Whitman W."/>
        </authorList>
    </citation>
    <scope>NUCLEOTIDE SEQUENCE [LARGE SCALE GENOMIC DNA]</scope>
    <source>
        <strain evidence="1 2">CGMCC 1.12700</strain>
    </source>
</reference>
<evidence type="ECO:0000313" key="2">
    <source>
        <dbReference type="Proteomes" id="UP000240572"/>
    </source>
</evidence>
<evidence type="ECO:0000313" key="1">
    <source>
        <dbReference type="EMBL" id="PSK90620.1"/>
    </source>
</evidence>
<gene>
    <name evidence="1" type="ORF">B0I18_10730</name>
</gene>
<dbReference type="Proteomes" id="UP000240572">
    <property type="component" value="Unassembled WGS sequence"/>
</dbReference>
<dbReference type="EMBL" id="PYGD01000007">
    <property type="protein sequence ID" value="PSK90620.1"/>
    <property type="molecule type" value="Genomic_DNA"/>
</dbReference>
<accession>A0A2P8D083</accession>
<protein>
    <submittedName>
        <fullName evidence="1">Putative nucleic acid binding protein</fullName>
    </submittedName>
</protein>
<name>A0A2P8D083_9BACT</name>
<keyword evidence="2" id="KW-1185">Reference proteome</keyword>
<dbReference type="AlphaFoldDB" id="A0A2P8D083"/>
<proteinExistence type="predicted"/>
<dbReference type="Pfam" id="PF12869">
    <property type="entry name" value="tRNA_anti-like"/>
    <property type="match status" value="1"/>
</dbReference>
<organism evidence="1 2">
    <name type="scientific">Taibaiella chishuiensis</name>
    <dbReference type="NCBI Taxonomy" id="1434707"/>
    <lineage>
        <taxon>Bacteria</taxon>
        <taxon>Pseudomonadati</taxon>
        <taxon>Bacteroidota</taxon>
        <taxon>Chitinophagia</taxon>
        <taxon>Chitinophagales</taxon>
        <taxon>Chitinophagaceae</taxon>
        <taxon>Taibaiella</taxon>
    </lineage>
</organism>
<dbReference type="RefSeq" id="WP_106523905.1">
    <property type="nucleotide sequence ID" value="NZ_PYGD01000007.1"/>
</dbReference>
<comment type="caution">
    <text evidence="1">The sequence shown here is derived from an EMBL/GenBank/DDBJ whole genome shotgun (WGS) entry which is preliminary data.</text>
</comment>
<sequence length="131" mass="14143">MKKIGLLLLVLVVIAGGVFVYLWNKPPETVDGKKAIEISSTNLSRVFQDNEKTGNDLYLNKVIAVNGTISEVSKNQDGKTVLLLSGDDPLSGVQCTMRDDKGSFESGKTVTVKGFCNGYTIVVLLSDCVEE</sequence>
<dbReference type="InterPro" id="IPR024422">
    <property type="entry name" value="Protein_unknown_function_OB"/>
</dbReference>
<dbReference type="OrthoDB" id="673558at2"/>